<sequence length="233" mass="26040">MIEFEKNLEAALKAYDQSEDASHDLYHARRVKLAALDIAQRRGEGDEEVLVAAAYLHDLVNVPKNSPERSKASKLSAEAAEPILKELGVSAQKIEQIKHAIEAHSFSAEIPPQTIEAKILQDADRLESLGAIGIARTFYIAKIMNSHLFHGGDLFASERELNDKSFGVDHFALKLLKLHKTMQTKEGRDVARERTDYMIGFLKQLAAETGFNYPEGDEFWIEQEASQTSKAAF</sequence>
<name>A0ABQ3DZB1_9HYPH</name>
<dbReference type="SMART" id="SM00471">
    <property type="entry name" value="HDc"/>
    <property type="match status" value="1"/>
</dbReference>
<feature type="domain" description="HD" evidence="1">
    <location>
        <begin position="24"/>
        <end position="129"/>
    </location>
</feature>
<evidence type="ECO:0000313" key="3">
    <source>
        <dbReference type="Proteomes" id="UP000637980"/>
    </source>
</evidence>
<dbReference type="RefSeq" id="WP_189434389.1">
    <property type="nucleotide sequence ID" value="NZ_BMXE01000001.1"/>
</dbReference>
<dbReference type="InterPro" id="IPR003607">
    <property type="entry name" value="HD/PDEase_dom"/>
</dbReference>
<dbReference type="EMBL" id="BMXE01000001">
    <property type="protein sequence ID" value="GHB17448.1"/>
    <property type="molecule type" value="Genomic_DNA"/>
</dbReference>
<reference evidence="3" key="1">
    <citation type="journal article" date="2019" name="Int. J. Syst. Evol. Microbiol.">
        <title>The Global Catalogue of Microorganisms (GCM) 10K type strain sequencing project: providing services to taxonomists for standard genome sequencing and annotation.</title>
        <authorList>
            <consortium name="The Broad Institute Genomics Platform"/>
            <consortium name="The Broad Institute Genome Sequencing Center for Infectious Disease"/>
            <person name="Wu L."/>
            <person name="Ma J."/>
        </authorList>
    </citation>
    <scope>NUCLEOTIDE SEQUENCE [LARGE SCALE GENOMIC DNA]</scope>
    <source>
        <strain evidence="3">KCTC 12861</strain>
    </source>
</reference>
<dbReference type="Gene3D" id="1.10.3210.50">
    <property type="match status" value="1"/>
</dbReference>
<gene>
    <name evidence="2" type="ORF">GCM10007094_01150</name>
</gene>
<protein>
    <submittedName>
        <fullName evidence="2">Phosphohydrolase</fullName>
    </submittedName>
</protein>
<evidence type="ECO:0000313" key="2">
    <source>
        <dbReference type="EMBL" id="GHB17448.1"/>
    </source>
</evidence>
<evidence type="ECO:0000259" key="1">
    <source>
        <dbReference type="PROSITE" id="PS51831"/>
    </source>
</evidence>
<keyword evidence="3" id="KW-1185">Reference proteome</keyword>
<dbReference type="Pfam" id="PF01966">
    <property type="entry name" value="HD"/>
    <property type="match status" value="1"/>
</dbReference>
<organism evidence="2 3">
    <name type="scientific">Pseudovibrio japonicus</name>
    <dbReference type="NCBI Taxonomy" id="366534"/>
    <lineage>
        <taxon>Bacteria</taxon>
        <taxon>Pseudomonadati</taxon>
        <taxon>Pseudomonadota</taxon>
        <taxon>Alphaproteobacteria</taxon>
        <taxon>Hyphomicrobiales</taxon>
        <taxon>Stappiaceae</taxon>
        <taxon>Pseudovibrio</taxon>
    </lineage>
</organism>
<dbReference type="CDD" id="cd00077">
    <property type="entry name" value="HDc"/>
    <property type="match status" value="1"/>
</dbReference>
<dbReference type="Proteomes" id="UP000637980">
    <property type="component" value="Unassembled WGS sequence"/>
</dbReference>
<accession>A0ABQ3DZB1</accession>
<dbReference type="SUPFAM" id="SSF109604">
    <property type="entry name" value="HD-domain/PDEase-like"/>
    <property type="match status" value="1"/>
</dbReference>
<dbReference type="PANTHER" id="PTHR33594">
    <property type="entry name" value="SUPERFAMILY HYDROLASE, PUTATIVE (AFU_ORTHOLOGUE AFUA_1G03035)-RELATED"/>
    <property type="match status" value="1"/>
</dbReference>
<proteinExistence type="predicted"/>
<comment type="caution">
    <text evidence="2">The sequence shown here is derived from an EMBL/GenBank/DDBJ whole genome shotgun (WGS) entry which is preliminary data.</text>
</comment>
<dbReference type="InterPro" id="IPR006674">
    <property type="entry name" value="HD_domain"/>
</dbReference>
<dbReference type="PANTHER" id="PTHR33594:SF1">
    <property type="entry name" value="HD_PDEASE DOMAIN-CONTAINING PROTEIN"/>
    <property type="match status" value="1"/>
</dbReference>
<dbReference type="PROSITE" id="PS51831">
    <property type="entry name" value="HD"/>
    <property type="match status" value="1"/>
</dbReference>